<protein>
    <recommendedName>
        <fullName evidence="2">Peptidyl-prolyl cis-trans isomerase</fullName>
        <shortName evidence="2">PPIase</shortName>
        <ecNumber evidence="2">5.2.1.8</ecNumber>
    </recommendedName>
</protein>
<dbReference type="RefSeq" id="WP_112227128.1">
    <property type="nucleotide sequence ID" value="NZ_QLTT01000003.1"/>
</dbReference>
<gene>
    <name evidence="4" type="ORF">C8D87_10362</name>
</gene>
<comment type="caution">
    <text evidence="4">The sequence shown here is derived from an EMBL/GenBank/DDBJ whole genome shotgun (WGS) entry which is preliminary data.</text>
</comment>
<dbReference type="Pfam" id="PF00160">
    <property type="entry name" value="Pro_isomerase"/>
    <property type="match status" value="1"/>
</dbReference>
<evidence type="ECO:0000259" key="3">
    <source>
        <dbReference type="PROSITE" id="PS50072"/>
    </source>
</evidence>
<proteinExistence type="inferred from homology"/>
<comment type="similarity">
    <text evidence="2">Belongs to the cyclophilin-type PPIase family.</text>
</comment>
<dbReference type="PRINTS" id="PR00153">
    <property type="entry name" value="CSAPPISMRASE"/>
</dbReference>
<dbReference type="PROSITE" id="PS50072">
    <property type="entry name" value="CSA_PPIASE_2"/>
    <property type="match status" value="1"/>
</dbReference>
<dbReference type="InterPro" id="IPR002130">
    <property type="entry name" value="Cyclophilin-type_PPIase_dom"/>
</dbReference>
<keyword evidence="2 4" id="KW-0413">Isomerase</keyword>
<evidence type="ECO:0000313" key="5">
    <source>
        <dbReference type="Proteomes" id="UP000248714"/>
    </source>
</evidence>
<dbReference type="GO" id="GO:0016853">
    <property type="term" value="F:isomerase activity"/>
    <property type="evidence" value="ECO:0007669"/>
    <property type="project" value="UniProtKB-KW"/>
</dbReference>
<dbReference type="EC" id="5.2.1.8" evidence="2"/>
<reference evidence="4 5" key="1">
    <citation type="submission" date="2018-06" db="EMBL/GenBank/DDBJ databases">
        <title>Genomic Encyclopedia of Type Strains, Phase IV (KMG-IV): sequencing the most valuable type-strain genomes for metagenomic binning, comparative biology and taxonomic classification.</title>
        <authorList>
            <person name="Goeker M."/>
        </authorList>
    </citation>
    <scope>NUCLEOTIDE SEQUENCE [LARGE SCALE GENOMIC DNA]</scope>
    <source>
        <strain evidence="4 5">DSM 45479</strain>
    </source>
</reference>
<evidence type="ECO:0000256" key="2">
    <source>
        <dbReference type="RuleBase" id="RU363019"/>
    </source>
</evidence>
<dbReference type="InterPro" id="IPR044666">
    <property type="entry name" value="Cyclophilin_A-like"/>
</dbReference>
<dbReference type="PANTHER" id="PTHR45625:SF3">
    <property type="entry name" value="PEPTIDYL-PROLYL CIS-TRANS ISOMERASE B-RELATED"/>
    <property type="match status" value="1"/>
</dbReference>
<accession>A0ABX9EA09</accession>
<keyword evidence="5" id="KW-1185">Reference proteome</keyword>
<feature type="signal peptide" evidence="2">
    <location>
        <begin position="1"/>
        <end position="20"/>
    </location>
</feature>
<name>A0ABX9EA09_9PSEU</name>
<evidence type="ECO:0000313" key="4">
    <source>
        <dbReference type="EMBL" id="RAS66723.1"/>
    </source>
</evidence>
<dbReference type="InterPro" id="IPR029000">
    <property type="entry name" value="Cyclophilin-like_dom_sf"/>
</dbReference>
<comment type="catalytic activity">
    <reaction evidence="2">
        <text>[protein]-peptidylproline (omega=180) = [protein]-peptidylproline (omega=0)</text>
        <dbReference type="Rhea" id="RHEA:16237"/>
        <dbReference type="Rhea" id="RHEA-COMP:10747"/>
        <dbReference type="Rhea" id="RHEA-COMP:10748"/>
        <dbReference type="ChEBI" id="CHEBI:83833"/>
        <dbReference type="ChEBI" id="CHEBI:83834"/>
        <dbReference type="EC" id="5.2.1.8"/>
    </reaction>
</comment>
<dbReference type="Gene3D" id="2.40.100.10">
    <property type="entry name" value="Cyclophilin-like"/>
    <property type="match status" value="1"/>
</dbReference>
<sequence>MRLLLAVLMTAVLAPATAQAEPISGPPTAKCEFIPTPENPAARPVQPPPATVPAKGTVKVTIVTNYGVVIAKLDRANAPCGVENFAHLARSWFYTMTRCWRLTDTARLGVLQCGDIYRAEEGGPGYRFADEVTGKETYPRGTIAYGNQGPGTNGSEFFIVHSFANIRPVYTVMGHVTHGMDTLDRIVKAGIVPQPDGTLDGAPKKPVRILHVLAH</sequence>
<comment type="function">
    <text evidence="1 2">PPIases accelerate the folding of proteins. It catalyzes the cis-trans isomerization of proline imidic peptide bonds in oligopeptides.</text>
</comment>
<dbReference type="SUPFAM" id="SSF50891">
    <property type="entry name" value="Cyclophilin-like"/>
    <property type="match status" value="1"/>
</dbReference>
<organism evidence="4 5">
    <name type="scientific">Lentzea atacamensis</name>
    <dbReference type="NCBI Taxonomy" id="531938"/>
    <lineage>
        <taxon>Bacteria</taxon>
        <taxon>Bacillati</taxon>
        <taxon>Actinomycetota</taxon>
        <taxon>Actinomycetes</taxon>
        <taxon>Pseudonocardiales</taxon>
        <taxon>Pseudonocardiaceae</taxon>
        <taxon>Lentzea</taxon>
    </lineage>
</organism>
<dbReference type="Proteomes" id="UP000248714">
    <property type="component" value="Unassembled WGS sequence"/>
</dbReference>
<feature type="chain" id="PRO_5044981826" description="Peptidyl-prolyl cis-trans isomerase" evidence="2">
    <location>
        <begin position="21"/>
        <end position="215"/>
    </location>
</feature>
<feature type="domain" description="PPIase cyclophilin-type" evidence="3">
    <location>
        <begin position="64"/>
        <end position="214"/>
    </location>
</feature>
<keyword evidence="2" id="KW-0697">Rotamase</keyword>
<dbReference type="PANTHER" id="PTHR45625">
    <property type="entry name" value="PEPTIDYL-PROLYL CIS-TRANS ISOMERASE-RELATED"/>
    <property type="match status" value="1"/>
</dbReference>
<dbReference type="EMBL" id="QLTT01000003">
    <property type="protein sequence ID" value="RAS66723.1"/>
    <property type="molecule type" value="Genomic_DNA"/>
</dbReference>
<evidence type="ECO:0000256" key="1">
    <source>
        <dbReference type="ARBA" id="ARBA00002388"/>
    </source>
</evidence>
<keyword evidence="2" id="KW-0732">Signal</keyword>